<dbReference type="SUPFAM" id="SSF49265">
    <property type="entry name" value="Fibronectin type III"/>
    <property type="match status" value="5"/>
</dbReference>
<dbReference type="Gene3D" id="2.60.40.10">
    <property type="entry name" value="Immunoglobulins"/>
    <property type="match status" value="8"/>
</dbReference>
<evidence type="ECO:0000256" key="2">
    <source>
        <dbReference type="SAM" id="Phobius"/>
    </source>
</evidence>
<dbReference type="SMART" id="SM00194">
    <property type="entry name" value="PTPc"/>
    <property type="match status" value="1"/>
</dbReference>
<feature type="domain" description="Fibronectin type-III" evidence="4">
    <location>
        <begin position="662"/>
        <end position="756"/>
    </location>
</feature>
<dbReference type="PRINTS" id="PR00700">
    <property type="entry name" value="PRTYPHPHTASE"/>
</dbReference>
<feature type="transmembrane region" description="Helical" evidence="2">
    <location>
        <begin position="848"/>
        <end position="873"/>
    </location>
</feature>
<keyword evidence="2" id="KW-0812">Transmembrane</keyword>
<dbReference type="SUPFAM" id="SSF52799">
    <property type="entry name" value="(Phosphotyrosine protein) phosphatases II"/>
    <property type="match status" value="1"/>
</dbReference>
<feature type="domain" description="Fibronectin type-III" evidence="4">
    <location>
        <begin position="299"/>
        <end position="391"/>
    </location>
</feature>
<evidence type="ECO:0000256" key="1">
    <source>
        <dbReference type="ARBA" id="ARBA00022912"/>
    </source>
</evidence>
<dbReference type="InterPro" id="IPR013783">
    <property type="entry name" value="Ig-like_fold"/>
</dbReference>
<dbReference type="Pfam" id="PF00102">
    <property type="entry name" value="Y_phosphatase"/>
    <property type="match status" value="1"/>
</dbReference>
<dbReference type="PROSITE" id="PS50853">
    <property type="entry name" value="FN3"/>
    <property type="match status" value="6"/>
</dbReference>
<dbReference type="InterPro" id="IPR036116">
    <property type="entry name" value="FN3_sf"/>
</dbReference>
<feature type="domain" description="Fibronectin type-III" evidence="4">
    <location>
        <begin position="478"/>
        <end position="571"/>
    </location>
</feature>
<dbReference type="InterPro" id="IPR029021">
    <property type="entry name" value="Prot-tyrosine_phosphatase-like"/>
</dbReference>
<dbReference type="AlphaFoldDB" id="A0AAD9NTI5"/>
<keyword evidence="6" id="KW-1185">Reference proteome</keyword>
<dbReference type="Gene3D" id="3.90.190.10">
    <property type="entry name" value="Protein tyrosine phosphatase superfamily"/>
    <property type="match status" value="1"/>
</dbReference>
<dbReference type="EMBL" id="JAODUO010000378">
    <property type="protein sequence ID" value="KAK2181825.1"/>
    <property type="molecule type" value="Genomic_DNA"/>
</dbReference>
<feature type="domain" description="Fibronectin type-III" evidence="4">
    <location>
        <begin position="46"/>
        <end position="132"/>
    </location>
</feature>
<comment type="caution">
    <text evidence="5">The sequence shown here is derived from an EMBL/GenBank/DDBJ whole genome shotgun (WGS) entry which is preliminary data.</text>
</comment>
<dbReference type="Pfam" id="PF00041">
    <property type="entry name" value="fn3"/>
    <property type="match status" value="7"/>
</dbReference>
<keyword evidence="2" id="KW-1133">Transmembrane helix</keyword>
<dbReference type="GO" id="GO:0004725">
    <property type="term" value="F:protein tyrosine phosphatase activity"/>
    <property type="evidence" value="ECO:0007669"/>
    <property type="project" value="InterPro"/>
</dbReference>
<evidence type="ECO:0000313" key="5">
    <source>
        <dbReference type="EMBL" id="KAK2181825.1"/>
    </source>
</evidence>
<dbReference type="PANTHER" id="PTHR46957">
    <property type="entry name" value="CYTOKINE RECEPTOR"/>
    <property type="match status" value="1"/>
</dbReference>
<sequence length="1061" mass="116596">MKENITRNTTQQQFGGLKAGTQYTVIVVTVINSQRGALLTKKFYTKPKVARNVAVNADVSSATVTWQPPASGHVDSYEIKIKADIKTASSSSTRRSKFSSLKAGTKYTVFVVAISGGQRSEDLQKTFYTKPKVARNVAVIADVSSAIVTWQAPVSGHVDSYEIKINGDTKNVPSSNTKSATFSLEAGSQYTVFIVAISGSRRSEALQKTFYTKPKVARNLDVTVSLSSVTVTWDAPASGLVTMYEVMLKHGTALVNSTKQSGRRATFDSLEAGTPYTVSVVAISGEQRGKAVKKDCHTKPNAATGLKAIAAVNSLSVSWSSPVSGLVEQYEIQLKNQATTKQTTPHSTREATFFNLTAGTPYTVIVVALSGRQRSDKLERMFYTRPETVPDIHIKKRTKTLLTISWNKPKGDFSYYLVELHRTDGCDTRNNSINKGTALEKTFDNLKPGHEYNISISVWVNMKKGSETYIIAQTYPLPPTELRESASTTTSVTVQWAYDATASFVVKWQVTYTAIGSDDVSGFIIEKASTREVNVSSLTPGQTYVVSVFAVTGGNVRSETAAHVNVTAEPLPVSQLRAFATHISNVELKWTYTNDSIQDSYQVRYRGQHQSTDWSSILDRTDKDASVSGLFPGDLVTFEVKAASNNKTSTAATTTAVLYPLPPTQLTVDTDITTTSVTVKWAYDKARSHSTMWRVMYTMKGKFNTTVINTRNAAQLKQTISGLTPGKTYSVSVYGVATSDRASQTAAQVDATTKPEITITLHEDISKADKESVVITYTKETGRGVFDYYLFSINGSQPIYKTRESKRVVRFGSLHAGRLYRVKACSVSGNQRSRNITIDVRTVSSSSVAAAVGGGVGSVVVVAGVGVLVFVLLKRRGFFAQNVFLRGGTKGDLFVDPLRCSTKSQKEKVDESHRCQLDDFPEHWTKMSADSNLLFAEDYEELKPVGMDQSKDAAGLDVNLAKNRFTNILPYDRTRIKLMAGDDAEEGRDYINGNWMPGYNSKREYAVVQGPLPATVNDFWRLVWEQKARAIIMLTKCVEKARVGVNFTESMFYLSSRRYAT</sequence>
<proteinExistence type="predicted"/>
<dbReference type="GO" id="GO:0016020">
    <property type="term" value="C:membrane"/>
    <property type="evidence" value="ECO:0007669"/>
    <property type="project" value="UniProtKB-SubCell"/>
</dbReference>
<feature type="domain" description="Fibronectin type-III" evidence="4">
    <location>
        <begin position="572"/>
        <end position="660"/>
    </location>
</feature>
<name>A0AAD9NTI5_RIDPI</name>
<dbReference type="PANTHER" id="PTHR46957:SF3">
    <property type="entry name" value="CYTOKINE RECEPTOR"/>
    <property type="match status" value="1"/>
</dbReference>
<feature type="domain" description="Tyrosine-protein phosphatase" evidence="3">
    <location>
        <begin position="935"/>
        <end position="1061"/>
    </location>
</feature>
<keyword evidence="1" id="KW-0378">Hydrolase</keyword>
<dbReference type="SMART" id="SM00060">
    <property type="entry name" value="FN3"/>
    <property type="match status" value="9"/>
</dbReference>
<keyword evidence="2" id="KW-0472">Membrane</keyword>
<dbReference type="InterPro" id="IPR000242">
    <property type="entry name" value="PTP_cat"/>
</dbReference>
<organism evidence="5 6">
    <name type="scientific">Ridgeia piscesae</name>
    <name type="common">Tubeworm</name>
    <dbReference type="NCBI Taxonomy" id="27915"/>
    <lineage>
        <taxon>Eukaryota</taxon>
        <taxon>Metazoa</taxon>
        <taxon>Spiralia</taxon>
        <taxon>Lophotrochozoa</taxon>
        <taxon>Annelida</taxon>
        <taxon>Polychaeta</taxon>
        <taxon>Sedentaria</taxon>
        <taxon>Canalipalpata</taxon>
        <taxon>Sabellida</taxon>
        <taxon>Siboglinidae</taxon>
        <taxon>Ridgeia</taxon>
    </lineage>
</organism>
<dbReference type="CDD" id="cd00063">
    <property type="entry name" value="FN3"/>
    <property type="match status" value="6"/>
</dbReference>
<evidence type="ECO:0000259" key="3">
    <source>
        <dbReference type="PROSITE" id="PS50055"/>
    </source>
</evidence>
<evidence type="ECO:0000313" key="6">
    <source>
        <dbReference type="Proteomes" id="UP001209878"/>
    </source>
</evidence>
<keyword evidence="1" id="KW-0904">Protein phosphatase</keyword>
<protein>
    <submittedName>
        <fullName evidence="5">Uncharacterized protein</fullName>
    </submittedName>
</protein>
<gene>
    <name evidence="5" type="ORF">NP493_380g01008</name>
</gene>
<dbReference type="InterPro" id="IPR003961">
    <property type="entry name" value="FN3_dom"/>
</dbReference>
<dbReference type="Proteomes" id="UP001209878">
    <property type="component" value="Unassembled WGS sequence"/>
</dbReference>
<feature type="domain" description="Fibronectin type-III" evidence="4">
    <location>
        <begin position="133"/>
        <end position="215"/>
    </location>
</feature>
<accession>A0AAD9NTI5</accession>
<reference evidence="5" key="1">
    <citation type="journal article" date="2023" name="Mol. Biol. Evol.">
        <title>Third-Generation Sequencing Reveals the Adaptive Role of the Epigenome in Three Deep-Sea Polychaetes.</title>
        <authorList>
            <person name="Perez M."/>
            <person name="Aroh O."/>
            <person name="Sun Y."/>
            <person name="Lan Y."/>
            <person name="Juniper S.K."/>
            <person name="Young C.R."/>
            <person name="Angers B."/>
            <person name="Qian P.Y."/>
        </authorList>
    </citation>
    <scope>NUCLEOTIDE SEQUENCE</scope>
    <source>
        <strain evidence="5">R07B-5</strain>
    </source>
</reference>
<dbReference type="PROSITE" id="PS50055">
    <property type="entry name" value="TYR_PHOSPHATASE_PTP"/>
    <property type="match status" value="1"/>
</dbReference>
<evidence type="ECO:0000259" key="4">
    <source>
        <dbReference type="PROSITE" id="PS50853"/>
    </source>
</evidence>
<dbReference type="InterPro" id="IPR050713">
    <property type="entry name" value="RTP_Phos/Ushers"/>
</dbReference>